<dbReference type="SMART" id="SM00100">
    <property type="entry name" value="cNMP"/>
    <property type="match status" value="1"/>
</dbReference>
<dbReference type="SUPFAM" id="SSF46785">
    <property type="entry name" value="Winged helix' DNA-binding domain"/>
    <property type="match status" value="1"/>
</dbReference>
<dbReference type="InterPro" id="IPR012318">
    <property type="entry name" value="HTH_CRP"/>
</dbReference>
<sequence>MMHSHREFSRLVHALGEESFGDDELRHAAWAARCAGRGDAAPLRPEDLDTIADRIQLTTLPAGSVVFAAGEPAQGVWTVRDGQLELTAGSGPEPAVVDILRPGDTDGDIALLLDLAPSYTARTLCDAECLFLSSADFDAVLGGHPTLARRWLANVIERVSATQSRLVRIVGQPLSTQLARLLLDEAVRGCVQLPQRTLAAMLGVQRPSLNKILKEFERDELISAGHGTITLADADALRRIAGTGESPRASLA</sequence>
<dbReference type="Pfam" id="PF00027">
    <property type="entry name" value="cNMP_binding"/>
    <property type="match status" value="1"/>
</dbReference>
<dbReference type="InterPro" id="IPR050397">
    <property type="entry name" value="Env_Response_Regulators"/>
</dbReference>
<dbReference type="EMBL" id="JBHSDL010000005">
    <property type="protein sequence ID" value="MFC4373503.1"/>
    <property type="molecule type" value="Genomic_DNA"/>
</dbReference>
<comment type="caution">
    <text evidence="6">The sequence shown here is derived from an EMBL/GenBank/DDBJ whole genome shotgun (WGS) entry which is preliminary data.</text>
</comment>
<dbReference type="Gene3D" id="2.60.120.10">
    <property type="entry name" value="Jelly Rolls"/>
    <property type="match status" value="1"/>
</dbReference>
<dbReference type="InterPro" id="IPR018490">
    <property type="entry name" value="cNMP-bd_dom_sf"/>
</dbReference>
<dbReference type="InterPro" id="IPR036390">
    <property type="entry name" value="WH_DNA-bd_sf"/>
</dbReference>
<dbReference type="PANTHER" id="PTHR24567">
    <property type="entry name" value="CRP FAMILY TRANSCRIPTIONAL REGULATORY PROTEIN"/>
    <property type="match status" value="1"/>
</dbReference>
<dbReference type="InterPro" id="IPR014710">
    <property type="entry name" value="RmlC-like_jellyroll"/>
</dbReference>
<dbReference type="Proteomes" id="UP001595844">
    <property type="component" value="Unassembled WGS sequence"/>
</dbReference>
<evidence type="ECO:0000313" key="6">
    <source>
        <dbReference type="EMBL" id="MFC4373503.1"/>
    </source>
</evidence>
<evidence type="ECO:0000313" key="7">
    <source>
        <dbReference type="Proteomes" id="UP001595844"/>
    </source>
</evidence>
<dbReference type="InterPro" id="IPR000595">
    <property type="entry name" value="cNMP-bd_dom"/>
</dbReference>
<dbReference type="SUPFAM" id="SSF51206">
    <property type="entry name" value="cAMP-binding domain-like"/>
    <property type="match status" value="1"/>
</dbReference>
<evidence type="ECO:0000256" key="1">
    <source>
        <dbReference type="ARBA" id="ARBA00023015"/>
    </source>
</evidence>
<accession>A0ABV8VFQ7</accession>
<evidence type="ECO:0000256" key="3">
    <source>
        <dbReference type="ARBA" id="ARBA00023163"/>
    </source>
</evidence>
<name>A0ABV8VFQ7_9NOCA</name>
<gene>
    <name evidence="6" type="ORF">ACFO5K_05265</name>
</gene>
<proteinExistence type="predicted"/>
<dbReference type="RefSeq" id="WP_378556513.1">
    <property type="nucleotide sequence ID" value="NZ_JBHSDL010000005.1"/>
</dbReference>
<evidence type="ECO:0000259" key="5">
    <source>
        <dbReference type="PROSITE" id="PS51063"/>
    </source>
</evidence>
<feature type="domain" description="Cyclic nucleotide-binding" evidence="4">
    <location>
        <begin position="43"/>
        <end position="158"/>
    </location>
</feature>
<evidence type="ECO:0000256" key="2">
    <source>
        <dbReference type="ARBA" id="ARBA00023125"/>
    </source>
</evidence>
<keyword evidence="1" id="KW-0805">Transcription regulation</keyword>
<dbReference type="SMART" id="SM00419">
    <property type="entry name" value="HTH_CRP"/>
    <property type="match status" value="1"/>
</dbReference>
<dbReference type="PANTHER" id="PTHR24567:SF74">
    <property type="entry name" value="HTH-TYPE TRANSCRIPTIONAL REGULATOR ARCR"/>
    <property type="match status" value="1"/>
</dbReference>
<feature type="domain" description="HTH crp-type" evidence="5">
    <location>
        <begin position="172"/>
        <end position="235"/>
    </location>
</feature>
<dbReference type="PROSITE" id="PS51063">
    <property type="entry name" value="HTH_CRP_2"/>
    <property type="match status" value="1"/>
</dbReference>
<organism evidence="6 7">
    <name type="scientific">Nocardia halotolerans</name>
    <dbReference type="NCBI Taxonomy" id="1755878"/>
    <lineage>
        <taxon>Bacteria</taxon>
        <taxon>Bacillati</taxon>
        <taxon>Actinomycetota</taxon>
        <taxon>Actinomycetes</taxon>
        <taxon>Mycobacteriales</taxon>
        <taxon>Nocardiaceae</taxon>
        <taxon>Nocardia</taxon>
    </lineage>
</organism>
<dbReference type="PROSITE" id="PS50042">
    <property type="entry name" value="CNMP_BINDING_3"/>
    <property type="match status" value="1"/>
</dbReference>
<evidence type="ECO:0000259" key="4">
    <source>
        <dbReference type="PROSITE" id="PS50042"/>
    </source>
</evidence>
<reference evidence="7" key="1">
    <citation type="journal article" date="2019" name="Int. J. Syst. Evol. Microbiol.">
        <title>The Global Catalogue of Microorganisms (GCM) 10K type strain sequencing project: providing services to taxonomists for standard genome sequencing and annotation.</title>
        <authorList>
            <consortium name="The Broad Institute Genomics Platform"/>
            <consortium name="The Broad Institute Genome Sequencing Center for Infectious Disease"/>
            <person name="Wu L."/>
            <person name="Ma J."/>
        </authorList>
    </citation>
    <scope>NUCLEOTIDE SEQUENCE [LARGE SCALE GENOMIC DNA]</scope>
    <source>
        <strain evidence="7">IBRC-M 10490</strain>
    </source>
</reference>
<dbReference type="CDD" id="cd00038">
    <property type="entry name" value="CAP_ED"/>
    <property type="match status" value="1"/>
</dbReference>
<dbReference type="Pfam" id="PF13545">
    <property type="entry name" value="HTH_Crp_2"/>
    <property type="match status" value="1"/>
</dbReference>
<keyword evidence="2" id="KW-0238">DNA-binding</keyword>
<keyword evidence="3" id="KW-0804">Transcription</keyword>
<protein>
    <submittedName>
        <fullName evidence="6">Crp/Fnr family transcriptional regulator</fullName>
    </submittedName>
</protein>
<keyword evidence="7" id="KW-1185">Reference proteome</keyword>